<evidence type="ECO:0000256" key="5">
    <source>
        <dbReference type="ARBA" id="ARBA00022777"/>
    </source>
</evidence>
<evidence type="ECO:0000259" key="10">
    <source>
        <dbReference type="PROSITE" id="PS50011"/>
    </source>
</evidence>
<evidence type="ECO:0000256" key="2">
    <source>
        <dbReference type="ARBA" id="ARBA00022527"/>
    </source>
</evidence>
<evidence type="ECO:0000256" key="3">
    <source>
        <dbReference type="ARBA" id="ARBA00022679"/>
    </source>
</evidence>
<keyword evidence="6" id="KW-0067">ATP-binding</keyword>
<dbReference type="InterPro" id="IPR011009">
    <property type="entry name" value="Kinase-like_dom_sf"/>
</dbReference>
<evidence type="ECO:0000256" key="6">
    <source>
        <dbReference type="ARBA" id="ARBA00022840"/>
    </source>
</evidence>
<dbReference type="InterPro" id="IPR011260">
    <property type="entry name" value="RNAP_asu_C"/>
</dbReference>
<comment type="catalytic activity">
    <reaction evidence="7">
        <text>L-threonyl-[protein] + ATP = O-phospho-L-threonyl-[protein] + ADP + H(+)</text>
        <dbReference type="Rhea" id="RHEA:46608"/>
        <dbReference type="Rhea" id="RHEA-COMP:11060"/>
        <dbReference type="Rhea" id="RHEA-COMP:11605"/>
        <dbReference type="ChEBI" id="CHEBI:15378"/>
        <dbReference type="ChEBI" id="CHEBI:30013"/>
        <dbReference type="ChEBI" id="CHEBI:30616"/>
        <dbReference type="ChEBI" id="CHEBI:61977"/>
        <dbReference type="ChEBI" id="CHEBI:456216"/>
        <dbReference type="EC" id="2.7.11.1"/>
    </reaction>
</comment>
<dbReference type="EMBL" id="JAGSHT010000004">
    <property type="protein sequence ID" value="MBZ2195399.1"/>
    <property type="molecule type" value="Genomic_DNA"/>
</dbReference>
<dbReference type="InterPro" id="IPR000719">
    <property type="entry name" value="Prot_kinase_dom"/>
</dbReference>
<protein>
    <recommendedName>
        <fullName evidence="1">non-specific serine/threonine protein kinase</fullName>
        <ecNumber evidence="1">2.7.11.1</ecNumber>
    </recommendedName>
</protein>
<keyword evidence="5 11" id="KW-0418">Kinase</keyword>
<gene>
    <name evidence="11" type="ORF">KCQ71_04500</name>
</gene>
<dbReference type="SUPFAM" id="SSF56112">
    <property type="entry name" value="Protein kinase-like (PK-like)"/>
    <property type="match status" value="1"/>
</dbReference>
<dbReference type="EC" id="2.7.11.1" evidence="1"/>
<dbReference type="PROSITE" id="PS50011">
    <property type="entry name" value="PROTEIN_KINASE_DOM"/>
    <property type="match status" value="1"/>
</dbReference>
<keyword evidence="4" id="KW-0547">Nucleotide-binding</keyword>
<reference evidence="11 12" key="1">
    <citation type="submission" date="2021-04" db="EMBL/GenBank/DDBJ databases">
        <title>Ruania sp. nov., isolated from sandy soil of mangrove forest.</title>
        <authorList>
            <person name="Ge X."/>
            <person name="Huang R."/>
            <person name="Liu W."/>
        </authorList>
    </citation>
    <scope>NUCLEOTIDE SEQUENCE [LARGE SCALE GENOMIC DNA]</scope>
    <source>
        <strain evidence="11 12">N2-46</strain>
    </source>
</reference>
<comment type="catalytic activity">
    <reaction evidence="8">
        <text>L-seryl-[protein] + ATP = O-phospho-L-seryl-[protein] + ADP + H(+)</text>
        <dbReference type="Rhea" id="RHEA:17989"/>
        <dbReference type="Rhea" id="RHEA-COMP:9863"/>
        <dbReference type="Rhea" id="RHEA-COMP:11604"/>
        <dbReference type="ChEBI" id="CHEBI:15378"/>
        <dbReference type="ChEBI" id="CHEBI:29999"/>
        <dbReference type="ChEBI" id="CHEBI:30616"/>
        <dbReference type="ChEBI" id="CHEBI:83421"/>
        <dbReference type="ChEBI" id="CHEBI:456216"/>
        <dbReference type="EC" id="2.7.11.1"/>
    </reaction>
</comment>
<evidence type="ECO:0000256" key="9">
    <source>
        <dbReference type="SAM" id="MobiDB-lite"/>
    </source>
</evidence>
<proteinExistence type="predicted"/>
<feature type="compositionally biased region" description="Polar residues" evidence="9">
    <location>
        <begin position="661"/>
        <end position="678"/>
    </location>
</feature>
<dbReference type="SUPFAM" id="SSF47789">
    <property type="entry name" value="C-terminal domain of RNA polymerase alpha subunit"/>
    <property type="match status" value="1"/>
</dbReference>
<sequence length="865" mass="92616">MLVDDLDEDREGVVLKIARDKAAGLRLGAEARVLREFDHPRIVELLEGPIEVNGRQALVLSDAGRSTLADRLSEEGRATIEQLENYGRDFLESVEYLESVGVFHRDIKPGNLGIAPDRGTRKPRLSLFDLSLASVPLEDVTSGTPGYVDPFLGQGRRRQYDRAAELYAVSVTLFEMATGDLPTWRDGDAGPASERDRVVLMPEQFDPAIGPQLVGFFTLAFDPVASHRFANAADLGDAWRQVFAKVDVRGQSDAQRTDVQAELDARAVAAGRSTPLTDSGLSARALSALARLEVATVGELIARKGTEINSIPGLGEQYRREIQARVRQWRSALLAKSELPAADEPTEPDGARLGVEVIAGKLIPAKTAANSIEVQVLTLLLGRLLTAPGIWPTTQDLAKQVGASRLEVEDALDNAARRWRAQKTFKQVHNLLVDAVVGRGGVIALHEAAAALTFPLGSTLEGDERTRAAAGLVRAVVEADVRAAQPRLITRRLLDPSGDTYGVLIALAAGGSASGEALVDGDLALDLAEQLGARADGLVAERDVTPAGAALGELRATLISAAGDDLDQSQLDDDHLLRLAVSAAKHAAASSRGEVYRRGLDAREAVLLALRGVTTQTLTKERVHQRVLGRFPEAADIPDGPTLDELVTTAVPSLKWDGEQYSQRELTRPASSTATMTSVGGGASAPAIDRRLTESVRRRSALTLTVHPSKHAEAITALRHLQPVQVLDVGELVVHALRSGAAAHGANWDDVANLDSHPAGSQPFSILQTLARESVTGAWKNVASSTEPLLLVHAGPLARYGLIHLLAEAFDLAYPRPAARWLLVPRRGSDRAPTLDGHPAPLGPDGWVELPTSYLHYDNLTESHA</sequence>
<evidence type="ECO:0000256" key="7">
    <source>
        <dbReference type="ARBA" id="ARBA00047899"/>
    </source>
</evidence>
<accession>A0ABS7S714</accession>
<comment type="caution">
    <text evidence="11">The sequence shown here is derived from an EMBL/GenBank/DDBJ whole genome shotgun (WGS) entry which is preliminary data.</text>
</comment>
<keyword evidence="12" id="KW-1185">Reference proteome</keyword>
<dbReference type="SMART" id="SM00220">
    <property type="entry name" value="S_TKc"/>
    <property type="match status" value="1"/>
</dbReference>
<name>A0ABS7S714_9MICO</name>
<evidence type="ECO:0000313" key="12">
    <source>
        <dbReference type="Proteomes" id="UP000826651"/>
    </source>
</evidence>
<evidence type="ECO:0000313" key="11">
    <source>
        <dbReference type="EMBL" id="MBZ2195399.1"/>
    </source>
</evidence>
<feature type="region of interest" description="Disordered" evidence="9">
    <location>
        <begin position="661"/>
        <end position="685"/>
    </location>
</feature>
<dbReference type="Proteomes" id="UP000826651">
    <property type="component" value="Unassembled WGS sequence"/>
</dbReference>
<dbReference type="Pfam" id="PF00069">
    <property type="entry name" value="Pkinase"/>
    <property type="match status" value="1"/>
</dbReference>
<organism evidence="11 12">
    <name type="scientific">Occultella gossypii</name>
    <dbReference type="NCBI Taxonomy" id="2800820"/>
    <lineage>
        <taxon>Bacteria</taxon>
        <taxon>Bacillati</taxon>
        <taxon>Actinomycetota</taxon>
        <taxon>Actinomycetes</taxon>
        <taxon>Micrococcales</taxon>
        <taxon>Ruaniaceae</taxon>
        <taxon>Occultella</taxon>
    </lineage>
</organism>
<dbReference type="Pfam" id="PF03118">
    <property type="entry name" value="RNA_pol_A_CTD"/>
    <property type="match status" value="1"/>
</dbReference>
<evidence type="ECO:0000256" key="4">
    <source>
        <dbReference type="ARBA" id="ARBA00022741"/>
    </source>
</evidence>
<dbReference type="PANTHER" id="PTHR43895">
    <property type="entry name" value="CALCIUM/CALMODULIN-DEPENDENT PROTEIN KINASE KINASE-RELATED"/>
    <property type="match status" value="1"/>
</dbReference>
<evidence type="ECO:0000256" key="1">
    <source>
        <dbReference type="ARBA" id="ARBA00012513"/>
    </source>
</evidence>
<dbReference type="Gene3D" id="1.10.510.10">
    <property type="entry name" value="Transferase(Phosphotransferase) domain 1"/>
    <property type="match status" value="1"/>
</dbReference>
<dbReference type="GO" id="GO:0016301">
    <property type="term" value="F:kinase activity"/>
    <property type="evidence" value="ECO:0007669"/>
    <property type="project" value="UniProtKB-KW"/>
</dbReference>
<feature type="domain" description="Protein kinase" evidence="10">
    <location>
        <begin position="1"/>
        <end position="240"/>
    </location>
</feature>
<keyword evidence="2" id="KW-0723">Serine/threonine-protein kinase</keyword>
<dbReference type="Gene3D" id="1.10.150.20">
    <property type="entry name" value="5' to 3' exonuclease, C-terminal subdomain"/>
    <property type="match status" value="1"/>
</dbReference>
<evidence type="ECO:0000256" key="8">
    <source>
        <dbReference type="ARBA" id="ARBA00048679"/>
    </source>
</evidence>
<keyword evidence="3" id="KW-0808">Transferase</keyword>
<dbReference type="PANTHER" id="PTHR43895:SF32">
    <property type="entry name" value="SERINE_THREONINE-PROTEIN KINASE CHK1"/>
    <property type="match status" value="1"/>
</dbReference>